<dbReference type="SUPFAM" id="SSF53448">
    <property type="entry name" value="Nucleotide-diphospho-sugar transferases"/>
    <property type="match status" value="1"/>
</dbReference>
<keyword evidence="6" id="KW-1185">Reference proteome</keyword>
<evidence type="ECO:0000256" key="1">
    <source>
        <dbReference type="ARBA" id="ARBA00006739"/>
    </source>
</evidence>
<comment type="caution">
    <text evidence="5">The sequence shown here is derived from an EMBL/GenBank/DDBJ whole genome shotgun (WGS) entry which is preliminary data.</text>
</comment>
<dbReference type="InterPro" id="IPR029044">
    <property type="entry name" value="Nucleotide-diphossugar_trans"/>
</dbReference>
<dbReference type="Gene3D" id="3.90.550.10">
    <property type="entry name" value="Spore Coat Polysaccharide Biosynthesis Protein SpsA, Chain A"/>
    <property type="match status" value="1"/>
</dbReference>
<proteinExistence type="inferred from homology"/>
<name>A0ABR7VAG0_9FLAO</name>
<dbReference type="InterPro" id="IPR001173">
    <property type="entry name" value="Glyco_trans_2-like"/>
</dbReference>
<dbReference type="Pfam" id="PF00535">
    <property type="entry name" value="Glycos_transf_2"/>
    <property type="match status" value="1"/>
</dbReference>
<dbReference type="RefSeq" id="WP_188313790.1">
    <property type="nucleotide sequence ID" value="NZ_JABTCG010000003.1"/>
</dbReference>
<dbReference type="EMBL" id="JABTCG010000003">
    <property type="protein sequence ID" value="MBD0850643.1"/>
    <property type="molecule type" value="Genomic_DNA"/>
</dbReference>
<dbReference type="PANTHER" id="PTHR43685">
    <property type="entry name" value="GLYCOSYLTRANSFERASE"/>
    <property type="match status" value="1"/>
</dbReference>
<dbReference type="CDD" id="cd00761">
    <property type="entry name" value="Glyco_tranf_GTA_type"/>
    <property type="match status" value="1"/>
</dbReference>
<organism evidence="5 6">
    <name type="scientific">Maribacter arenosus</name>
    <dbReference type="NCBI Taxonomy" id="1854708"/>
    <lineage>
        <taxon>Bacteria</taxon>
        <taxon>Pseudomonadati</taxon>
        <taxon>Bacteroidota</taxon>
        <taxon>Flavobacteriia</taxon>
        <taxon>Flavobacteriales</taxon>
        <taxon>Flavobacteriaceae</taxon>
        <taxon>Maribacter</taxon>
    </lineage>
</organism>
<evidence type="ECO:0000256" key="3">
    <source>
        <dbReference type="ARBA" id="ARBA00022679"/>
    </source>
</evidence>
<keyword evidence="3" id="KW-0808">Transferase</keyword>
<feature type="domain" description="Glycosyltransferase 2-like" evidence="4">
    <location>
        <begin position="5"/>
        <end position="155"/>
    </location>
</feature>
<evidence type="ECO:0000313" key="5">
    <source>
        <dbReference type="EMBL" id="MBD0850643.1"/>
    </source>
</evidence>
<evidence type="ECO:0000259" key="4">
    <source>
        <dbReference type="Pfam" id="PF00535"/>
    </source>
</evidence>
<gene>
    <name evidence="5" type="ORF">HPE63_08185</name>
</gene>
<sequence>MDYYIIIPAHNEEAFLSDTLHSVSVQTLLPKKVIIVNDNSNDGTENIIDEFSKNFRFFEKLNISSSKEHLPGSKVINAFRKGLELLDNEYDFIVKLDADVILPSHYFETIATVFKENPKVGLAGGFVYELNSNGTWELNHPMNKKHVRGAFKAYTKACFKSIGGLKNAMGWDTVDELLAQYHGYDIRTMEDLKVKHLRPTGKAYNAKARLMQGEAMYGMDYGFYLTFVASLKMAWKQKSIKTLYHNLMGFFKAGRNKMQKLVTVDEGKFIRKHRWQGIRNKLIG</sequence>
<keyword evidence="2" id="KW-0328">Glycosyltransferase</keyword>
<dbReference type="Proteomes" id="UP000598350">
    <property type="component" value="Unassembled WGS sequence"/>
</dbReference>
<dbReference type="PANTHER" id="PTHR43685:SF5">
    <property type="entry name" value="GLYCOSYLTRANSFERASE EPSE-RELATED"/>
    <property type="match status" value="1"/>
</dbReference>
<comment type="similarity">
    <text evidence="1">Belongs to the glycosyltransferase 2 family.</text>
</comment>
<protein>
    <submittedName>
        <fullName evidence="5">Glycosyltransferase family 2 protein</fullName>
    </submittedName>
</protein>
<reference evidence="5 6" key="1">
    <citation type="submission" date="2020-05" db="EMBL/GenBank/DDBJ databases">
        <title>The draft genome sequence of Maribacter arenosus CAU 1321.</title>
        <authorList>
            <person name="Mu L."/>
        </authorList>
    </citation>
    <scope>NUCLEOTIDE SEQUENCE [LARGE SCALE GENOMIC DNA]</scope>
    <source>
        <strain evidence="5 6">CAU 1321</strain>
    </source>
</reference>
<dbReference type="InterPro" id="IPR050834">
    <property type="entry name" value="Glycosyltransf_2"/>
</dbReference>
<evidence type="ECO:0000313" key="6">
    <source>
        <dbReference type="Proteomes" id="UP000598350"/>
    </source>
</evidence>
<evidence type="ECO:0000256" key="2">
    <source>
        <dbReference type="ARBA" id="ARBA00022676"/>
    </source>
</evidence>
<accession>A0ABR7VAG0</accession>